<evidence type="ECO:0000313" key="3">
    <source>
        <dbReference type="Proteomes" id="UP000215335"/>
    </source>
</evidence>
<evidence type="ECO:0000313" key="2">
    <source>
        <dbReference type="EMBL" id="OXU16799.1"/>
    </source>
</evidence>
<gene>
    <name evidence="2" type="ORF">TSAR_003462</name>
</gene>
<organism evidence="2 3">
    <name type="scientific">Trichomalopsis sarcophagae</name>
    <dbReference type="NCBI Taxonomy" id="543379"/>
    <lineage>
        <taxon>Eukaryota</taxon>
        <taxon>Metazoa</taxon>
        <taxon>Ecdysozoa</taxon>
        <taxon>Arthropoda</taxon>
        <taxon>Hexapoda</taxon>
        <taxon>Insecta</taxon>
        <taxon>Pterygota</taxon>
        <taxon>Neoptera</taxon>
        <taxon>Endopterygota</taxon>
        <taxon>Hymenoptera</taxon>
        <taxon>Apocrita</taxon>
        <taxon>Proctotrupomorpha</taxon>
        <taxon>Chalcidoidea</taxon>
        <taxon>Pteromalidae</taxon>
        <taxon>Pteromalinae</taxon>
        <taxon>Trichomalopsis</taxon>
    </lineage>
</organism>
<dbReference type="Proteomes" id="UP000215335">
    <property type="component" value="Unassembled WGS sequence"/>
</dbReference>
<feature type="region of interest" description="Disordered" evidence="1">
    <location>
        <begin position="1"/>
        <end position="22"/>
    </location>
</feature>
<comment type="caution">
    <text evidence="2">The sequence shown here is derived from an EMBL/GenBank/DDBJ whole genome shotgun (WGS) entry which is preliminary data.</text>
</comment>
<feature type="region of interest" description="Disordered" evidence="1">
    <location>
        <begin position="82"/>
        <end position="103"/>
    </location>
</feature>
<accession>A0A232EEL1</accession>
<dbReference type="EMBL" id="NNAY01005275">
    <property type="protein sequence ID" value="OXU16799.1"/>
    <property type="molecule type" value="Genomic_DNA"/>
</dbReference>
<sequence length="103" mass="12154">MSASWPHREQYQSRDTHPSIGTANTLLMPWYSRTRQHETATNATTHRINHAHNYNRQDTCYDSKFNQKVIRIDQYRTCNKKQEADSCPPEEGEVQVMNARSRM</sequence>
<name>A0A232EEL1_9HYME</name>
<proteinExistence type="predicted"/>
<keyword evidence="3" id="KW-1185">Reference proteome</keyword>
<reference evidence="2 3" key="1">
    <citation type="journal article" date="2017" name="Curr. Biol.">
        <title>The Evolution of Venom by Co-option of Single-Copy Genes.</title>
        <authorList>
            <person name="Martinson E.O."/>
            <person name="Mrinalini"/>
            <person name="Kelkar Y.D."/>
            <person name="Chang C.H."/>
            <person name="Werren J.H."/>
        </authorList>
    </citation>
    <scope>NUCLEOTIDE SEQUENCE [LARGE SCALE GENOMIC DNA]</scope>
    <source>
        <strain evidence="2 3">Alberta</strain>
        <tissue evidence="2">Whole body</tissue>
    </source>
</reference>
<feature type="compositionally biased region" description="Basic and acidic residues" evidence="1">
    <location>
        <begin position="1"/>
        <end position="17"/>
    </location>
</feature>
<protein>
    <submittedName>
        <fullName evidence="2">Uncharacterized protein</fullName>
    </submittedName>
</protein>
<dbReference type="AlphaFoldDB" id="A0A232EEL1"/>
<evidence type="ECO:0000256" key="1">
    <source>
        <dbReference type="SAM" id="MobiDB-lite"/>
    </source>
</evidence>